<comment type="pathway">
    <text evidence="3">Amino-acid biosynthesis; L-isoleucine biosynthesis; L-isoleucine from 2-oxobutanoate: step 4/4.</text>
</comment>
<dbReference type="CDD" id="cd01558">
    <property type="entry name" value="D-AAT_like"/>
    <property type="match status" value="1"/>
</dbReference>
<comment type="function">
    <text evidence="2">Acts on leucine, isoleucine and valine.</text>
</comment>
<evidence type="ECO:0000256" key="13">
    <source>
        <dbReference type="ARBA" id="ARBA00049229"/>
    </source>
</evidence>
<dbReference type="GO" id="GO:0008652">
    <property type="term" value="P:amino acid biosynthetic process"/>
    <property type="evidence" value="ECO:0007669"/>
    <property type="project" value="UniProtKB-ARBA"/>
</dbReference>
<comment type="catalytic activity">
    <reaction evidence="11">
        <text>L-valine + 2-oxoglutarate = 3-methyl-2-oxobutanoate + L-glutamate</text>
        <dbReference type="Rhea" id="RHEA:24813"/>
        <dbReference type="ChEBI" id="CHEBI:11851"/>
        <dbReference type="ChEBI" id="CHEBI:16810"/>
        <dbReference type="ChEBI" id="CHEBI:29985"/>
        <dbReference type="ChEBI" id="CHEBI:57762"/>
        <dbReference type="EC" id="2.6.1.42"/>
    </reaction>
</comment>
<sequence length="285" mass="31154">MTPSPRIVYVNGTYLPLEEAKIPVMDRGFLFGDGIYEVSAVLHGRTIDNLPHLERLDRSLGEIAIKNPHSINEWIAIQDELIARNGLAEGLIYIEVTRGVYERDFTCPPDIAPTVVMFTQAKPFRDNPLAKTGAAIITLPDLRWKRRDIKSTALLAQVLAKQAAKAAGVAETWMVEDGHVTEGASSTAFIVTRAGEIVTRELSTSILPGVTRRTLMKIAANLQMKVVERAFTVDEAMNAAEIFFTSASTIAMPVVTIDGKTVGGGTPGPVVAKLREMYFEEVENS</sequence>
<dbReference type="InterPro" id="IPR036038">
    <property type="entry name" value="Aminotransferase-like"/>
</dbReference>
<dbReference type="RefSeq" id="WP_376800989.1">
    <property type="nucleotide sequence ID" value="NZ_DBNB01000038.1"/>
</dbReference>
<keyword evidence="9" id="KW-0663">Pyridoxal phosphate</keyword>
<dbReference type="GO" id="GO:0004084">
    <property type="term" value="F:branched-chain-amino-acid transaminase activity"/>
    <property type="evidence" value="ECO:0007669"/>
    <property type="project" value="UniProtKB-EC"/>
</dbReference>
<comment type="caution">
    <text evidence="14">The sequence shown here is derived from an EMBL/GenBank/DDBJ whole genome shotgun (WGS) entry which is preliminary data.</text>
</comment>
<comment type="pathway">
    <text evidence="4">Amino-acid biosynthesis; L-valine biosynthesis; L-valine from pyruvate: step 4/4.</text>
</comment>
<proteinExistence type="inferred from homology"/>
<accession>A0A1W9I0D4</accession>
<dbReference type="Gene3D" id="3.30.470.10">
    <property type="match status" value="1"/>
</dbReference>
<comment type="catalytic activity">
    <reaction evidence="13">
        <text>L-leucine + 2-oxoglutarate = 4-methyl-2-oxopentanoate + L-glutamate</text>
        <dbReference type="Rhea" id="RHEA:18321"/>
        <dbReference type="ChEBI" id="CHEBI:16810"/>
        <dbReference type="ChEBI" id="CHEBI:17865"/>
        <dbReference type="ChEBI" id="CHEBI:29985"/>
        <dbReference type="ChEBI" id="CHEBI:57427"/>
        <dbReference type="EC" id="2.6.1.42"/>
    </reaction>
</comment>
<evidence type="ECO:0000256" key="6">
    <source>
        <dbReference type="ARBA" id="ARBA00009320"/>
    </source>
</evidence>
<dbReference type="AlphaFoldDB" id="A0A1W9I0D4"/>
<dbReference type="EMBL" id="LWDL01000010">
    <property type="protein sequence ID" value="OQW53175.1"/>
    <property type="molecule type" value="Genomic_DNA"/>
</dbReference>
<evidence type="ECO:0000256" key="11">
    <source>
        <dbReference type="ARBA" id="ARBA00048212"/>
    </source>
</evidence>
<dbReference type="SUPFAM" id="SSF56752">
    <property type="entry name" value="D-aminoacid aminotransferase-like PLP-dependent enzymes"/>
    <property type="match status" value="1"/>
</dbReference>
<keyword evidence="14" id="KW-0808">Transferase</keyword>
<dbReference type="Gene3D" id="3.20.10.10">
    <property type="entry name" value="D-amino Acid Aminotransferase, subunit A, domain 2"/>
    <property type="match status" value="1"/>
</dbReference>
<dbReference type="PANTHER" id="PTHR42743">
    <property type="entry name" value="AMINO-ACID AMINOTRANSFERASE"/>
    <property type="match status" value="1"/>
</dbReference>
<dbReference type="InterPro" id="IPR050571">
    <property type="entry name" value="Class-IV_PLP-Dep_Aminotrnsfr"/>
</dbReference>
<keyword evidence="10" id="KW-0028">Amino-acid biosynthesis</keyword>
<evidence type="ECO:0000256" key="8">
    <source>
        <dbReference type="ARBA" id="ARBA00014472"/>
    </source>
</evidence>
<protein>
    <recommendedName>
        <fullName evidence="8">Probable branched-chain-amino-acid aminotransferase</fullName>
        <ecNumber evidence="7">2.6.1.42</ecNumber>
    </recommendedName>
</protein>
<dbReference type="Proteomes" id="UP000192872">
    <property type="component" value="Unassembled WGS sequence"/>
</dbReference>
<comment type="catalytic activity">
    <reaction evidence="12">
        <text>L-isoleucine + 2-oxoglutarate = (S)-3-methyl-2-oxopentanoate + L-glutamate</text>
        <dbReference type="Rhea" id="RHEA:24801"/>
        <dbReference type="ChEBI" id="CHEBI:16810"/>
        <dbReference type="ChEBI" id="CHEBI:29985"/>
        <dbReference type="ChEBI" id="CHEBI:35146"/>
        <dbReference type="ChEBI" id="CHEBI:58045"/>
        <dbReference type="EC" id="2.6.1.42"/>
    </reaction>
</comment>
<comment type="cofactor">
    <cofactor evidence="1">
        <name>pyridoxal 5'-phosphate</name>
        <dbReference type="ChEBI" id="CHEBI:597326"/>
    </cofactor>
</comment>
<reference evidence="14 15" key="1">
    <citation type="journal article" date="2017" name="Water Res.">
        <title>Comammox in drinking water systems.</title>
        <authorList>
            <person name="Wang Y."/>
            <person name="Ma L."/>
            <person name="Mao Y."/>
            <person name="Jiang X."/>
            <person name="Xia Y."/>
            <person name="Yu K."/>
            <person name="Li B."/>
            <person name="Zhang T."/>
        </authorList>
    </citation>
    <scope>NUCLEOTIDE SEQUENCE [LARGE SCALE GENOMIC DNA]</scope>
    <source>
        <strain evidence="14">SG_bin8</strain>
    </source>
</reference>
<evidence type="ECO:0000256" key="4">
    <source>
        <dbReference type="ARBA" id="ARBA00004931"/>
    </source>
</evidence>
<dbReference type="NCBIfam" id="NF005209">
    <property type="entry name" value="PRK06680.1"/>
    <property type="match status" value="1"/>
</dbReference>
<evidence type="ECO:0000256" key="2">
    <source>
        <dbReference type="ARBA" id="ARBA00003109"/>
    </source>
</evidence>
<dbReference type="InterPro" id="IPR043131">
    <property type="entry name" value="BCAT-like_N"/>
</dbReference>
<dbReference type="InterPro" id="IPR001544">
    <property type="entry name" value="Aminotrans_IV"/>
</dbReference>
<dbReference type="FunFam" id="3.20.10.10:FF:000002">
    <property type="entry name" value="D-alanine aminotransferase"/>
    <property type="match status" value="1"/>
</dbReference>
<comment type="similarity">
    <text evidence="6">Belongs to the class-IV pyridoxal-phosphate-dependent aminotransferase family.</text>
</comment>
<organism evidence="14 15">
    <name type="scientific">Candidatus Raskinella chloraquaticus</name>
    <dbReference type="NCBI Taxonomy" id="1951219"/>
    <lineage>
        <taxon>Bacteria</taxon>
        <taxon>Pseudomonadati</taxon>
        <taxon>Pseudomonadota</taxon>
        <taxon>Alphaproteobacteria</taxon>
        <taxon>Hyphomicrobiales</taxon>
        <taxon>Phreatobacteraceae</taxon>
        <taxon>Candidatus Raskinella</taxon>
    </lineage>
</organism>
<dbReference type="GO" id="GO:0005829">
    <property type="term" value="C:cytosol"/>
    <property type="evidence" value="ECO:0007669"/>
    <property type="project" value="TreeGrafter"/>
</dbReference>
<evidence type="ECO:0000256" key="12">
    <source>
        <dbReference type="ARBA" id="ARBA00048798"/>
    </source>
</evidence>
<keyword evidence="14" id="KW-0032">Aminotransferase</keyword>
<evidence type="ECO:0000256" key="1">
    <source>
        <dbReference type="ARBA" id="ARBA00001933"/>
    </source>
</evidence>
<comment type="pathway">
    <text evidence="5">Amino-acid biosynthesis; L-leucine biosynthesis; L-leucine from 3-methyl-2-oxobutanoate: step 4/4.</text>
</comment>
<evidence type="ECO:0000256" key="9">
    <source>
        <dbReference type="ARBA" id="ARBA00022898"/>
    </source>
</evidence>
<dbReference type="GO" id="GO:0009082">
    <property type="term" value="P:branched-chain amino acid biosynthetic process"/>
    <property type="evidence" value="ECO:0007669"/>
    <property type="project" value="UniProtKB-KW"/>
</dbReference>
<dbReference type="STRING" id="1827387.A4S15_05200"/>
<keyword evidence="10" id="KW-0100">Branched-chain amino acid biosynthesis</keyword>
<name>A0A1W9I0D4_9HYPH</name>
<evidence type="ECO:0000313" key="15">
    <source>
        <dbReference type="Proteomes" id="UP000192872"/>
    </source>
</evidence>
<dbReference type="EC" id="2.6.1.42" evidence="7"/>
<dbReference type="Pfam" id="PF01063">
    <property type="entry name" value="Aminotran_4"/>
    <property type="match status" value="1"/>
</dbReference>
<evidence type="ECO:0000256" key="7">
    <source>
        <dbReference type="ARBA" id="ARBA00013053"/>
    </source>
</evidence>
<evidence type="ECO:0000256" key="10">
    <source>
        <dbReference type="ARBA" id="ARBA00023304"/>
    </source>
</evidence>
<dbReference type="PANTHER" id="PTHR42743:SF11">
    <property type="entry name" value="AMINODEOXYCHORISMATE LYASE"/>
    <property type="match status" value="1"/>
</dbReference>
<evidence type="ECO:0000256" key="5">
    <source>
        <dbReference type="ARBA" id="ARBA00005072"/>
    </source>
</evidence>
<gene>
    <name evidence="14" type="ORF">A4S15_05200</name>
</gene>
<evidence type="ECO:0000313" key="14">
    <source>
        <dbReference type="EMBL" id="OQW53175.1"/>
    </source>
</evidence>
<dbReference type="InterPro" id="IPR043132">
    <property type="entry name" value="BCAT-like_C"/>
</dbReference>
<evidence type="ECO:0000256" key="3">
    <source>
        <dbReference type="ARBA" id="ARBA00004824"/>
    </source>
</evidence>